<reference evidence="2" key="1">
    <citation type="submission" date="2023-11" db="EMBL/GenBank/DDBJ databases">
        <title>Genome assemblies of two species of porcelain crab, Petrolisthes cinctipes and Petrolisthes manimaculis (Anomura: Porcellanidae).</title>
        <authorList>
            <person name="Angst P."/>
        </authorList>
    </citation>
    <scope>NUCLEOTIDE SEQUENCE</scope>
    <source>
        <strain evidence="2">PB745_02</strain>
        <tissue evidence="2">Gill</tissue>
    </source>
</reference>
<organism evidence="2 3">
    <name type="scientific">Petrolisthes manimaculis</name>
    <dbReference type="NCBI Taxonomy" id="1843537"/>
    <lineage>
        <taxon>Eukaryota</taxon>
        <taxon>Metazoa</taxon>
        <taxon>Ecdysozoa</taxon>
        <taxon>Arthropoda</taxon>
        <taxon>Crustacea</taxon>
        <taxon>Multicrustacea</taxon>
        <taxon>Malacostraca</taxon>
        <taxon>Eumalacostraca</taxon>
        <taxon>Eucarida</taxon>
        <taxon>Decapoda</taxon>
        <taxon>Pleocyemata</taxon>
        <taxon>Anomura</taxon>
        <taxon>Galatheoidea</taxon>
        <taxon>Porcellanidae</taxon>
        <taxon>Petrolisthes</taxon>
    </lineage>
</organism>
<sequence length="278" mass="31142">MYIPKKPAKYGLKLILCCDNKSKYLLGAIPYVGKQEPPPQGDLSLGHYYVRQLTRPYHQSNRNVTVDNWFTSIPLAMDLQSNCGLTLVGTIKSNKKEIPSQMRSMEGRIPGSSAFLYDDYMTLVSYAPLTKKGKSSKLVHLLSTMHSTPTLGDHGKPEVLRTFLMELAMELICPWAQHRLTRPTLSCELVALIRSAFDLPSQPPQAAQAPEREVALLHNSHFNPEKRCRDCPGTAKKSNVANLLRRKWLTSLATRWILLITPPNSIGLEVHPAGIRDS</sequence>
<proteinExistence type="predicted"/>
<dbReference type="AlphaFoldDB" id="A0AAE1UKG6"/>
<dbReference type="PANTHER" id="PTHR46599">
    <property type="entry name" value="PIGGYBAC TRANSPOSABLE ELEMENT-DERIVED PROTEIN 4"/>
    <property type="match status" value="1"/>
</dbReference>
<feature type="domain" description="PiggyBac transposable element-derived protein" evidence="1">
    <location>
        <begin position="2"/>
        <end position="148"/>
    </location>
</feature>
<comment type="caution">
    <text evidence="2">The sequence shown here is derived from an EMBL/GenBank/DDBJ whole genome shotgun (WGS) entry which is preliminary data.</text>
</comment>
<dbReference type="InterPro" id="IPR029526">
    <property type="entry name" value="PGBD"/>
</dbReference>
<evidence type="ECO:0000313" key="3">
    <source>
        <dbReference type="Proteomes" id="UP001292094"/>
    </source>
</evidence>
<name>A0AAE1UKG6_9EUCA</name>
<keyword evidence="3" id="KW-1185">Reference proteome</keyword>
<evidence type="ECO:0000313" key="2">
    <source>
        <dbReference type="EMBL" id="KAK4323796.1"/>
    </source>
</evidence>
<dbReference type="PANTHER" id="PTHR46599:SF6">
    <property type="entry name" value="DUAL SPECIFICITY PHOSPHATASE 26"/>
    <property type="match status" value="1"/>
</dbReference>
<protein>
    <recommendedName>
        <fullName evidence="1">PiggyBac transposable element-derived protein domain-containing protein</fullName>
    </recommendedName>
</protein>
<dbReference type="Pfam" id="PF13843">
    <property type="entry name" value="DDE_Tnp_1_7"/>
    <property type="match status" value="1"/>
</dbReference>
<gene>
    <name evidence="2" type="ORF">Pmani_005524</name>
</gene>
<dbReference type="Proteomes" id="UP001292094">
    <property type="component" value="Unassembled WGS sequence"/>
</dbReference>
<dbReference type="EMBL" id="JAWZYT010000411">
    <property type="protein sequence ID" value="KAK4323796.1"/>
    <property type="molecule type" value="Genomic_DNA"/>
</dbReference>
<evidence type="ECO:0000259" key="1">
    <source>
        <dbReference type="Pfam" id="PF13843"/>
    </source>
</evidence>
<accession>A0AAE1UKG6</accession>